<proteinExistence type="predicted"/>
<dbReference type="InterPro" id="IPR036259">
    <property type="entry name" value="MFS_trans_sf"/>
</dbReference>
<evidence type="ECO:0000256" key="1">
    <source>
        <dbReference type="ARBA" id="ARBA00004651"/>
    </source>
</evidence>
<dbReference type="InterPro" id="IPR011701">
    <property type="entry name" value="MFS"/>
</dbReference>
<organism evidence="7 8">
    <name type="scientific">Pseudonocardia dioxanivorans (strain ATCC 55486 / DSM 44775 / JCM 13855 / CB1190)</name>
    <dbReference type="NCBI Taxonomy" id="675635"/>
    <lineage>
        <taxon>Bacteria</taxon>
        <taxon>Bacillati</taxon>
        <taxon>Actinomycetota</taxon>
        <taxon>Actinomycetes</taxon>
        <taxon>Pseudonocardiales</taxon>
        <taxon>Pseudonocardiaceae</taxon>
        <taxon>Pseudonocardia</taxon>
    </lineage>
</organism>
<dbReference type="EMBL" id="CP002593">
    <property type="protein sequence ID" value="AEA25084.1"/>
    <property type="molecule type" value="Genomic_DNA"/>
</dbReference>
<dbReference type="CDD" id="cd06173">
    <property type="entry name" value="MFS_MefA_like"/>
    <property type="match status" value="1"/>
</dbReference>
<name>F4CMY5_PSEUX</name>
<keyword evidence="2" id="KW-1003">Cell membrane</keyword>
<feature type="transmembrane region" description="Helical" evidence="6">
    <location>
        <begin position="320"/>
        <end position="339"/>
    </location>
</feature>
<feature type="transmembrane region" description="Helical" evidence="6">
    <location>
        <begin position="202"/>
        <end position="220"/>
    </location>
</feature>
<keyword evidence="8" id="KW-1185">Reference proteome</keyword>
<comment type="subcellular location">
    <subcellularLocation>
        <location evidence="1">Cell membrane</location>
        <topology evidence="1">Multi-pass membrane protein</topology>
    </subcellularLocation>
</comment>
<dbReference type="Gene3D" id="1.20.1250.20">
    <property type="entry name" value="MFS general substrate transporter like domains"/>
    <property type="match status" value="1"/>
</dbReference>
<dbReference type="GO" id="GO:0005886">
    <property type="term" value="C:plasma membrane"/>
    <property type="evidence" value="ECO:0007669"/>
    <property type="project" value="UniProtKB-SubCell"/>
</dbReference>
<evidence type="ECO:0000256" key="4">
    <source>
        <dbReference type="ARBA" id="ARBA00022989"/>
    </source>
</evidence>
<feature type="transmembrane region" description="Helical" evidence="6">
    <location>
        <begin position="378"/>
        <end position="401"/>
    </location>
</feature>
<dbReference type="HOGENOM" id="CLU_034180_14_1_11"/>
<evidence type="ECO:0000256" key="5">
    <source>
        <dbReference type="ARBA" id="ARBA00023136"/>
    </source>
</evidence>
<feature type="transmembrane region" description="Helical" evidence="6">
    <location>
        <begin position="258"/>
        <end position="282"/>
    </location>
</feature>
<sequence length="435" mass="44144">MTGRLGADGGDARRPLDAAALPQAGDDPEAAPSGRHARSVFAVREFRSLWGAELVSAVGDQLARLALAVLVYAQTSSAGLSALVYALTFLPAMLGGILLAGLADRYRRRELMVLVDLLRAGLVVLMAVPWLPLGALCGVLVVVVLLSSVHSAAQAALLPLVLPGERYERGLAVRQITAQAVQLAAFAGGGALLVAVPPRTALLLNAVSFLISGVVLRLGVASRPAPVPPADDGTGPRSVVHDGITAIREILADPARRTLLGLVLLVSVYVVPEAIAAPYASALGNSPFGTGLLMAADPAGSVIGAFAFQRLVPARLRSRLIGVLAVLAGFPLIACVSQPGLWASVALWVVSGALSTAFMVQAQALFVRATPDARRGSVVGVAASCLLAAQGVTVFLGGVLADHTGPAMTVAIAGAVGTVLAVGGAVAWRSARVGG</sequence>
<evidence type="ECO:0000313" key="8">
    <source>
        <dbReference type="Proteomes" id="UP000007809"/>
    </source>
</evidence>
<dbReference type="PANTHER" id="PTHR23513">
    <property type="entry name" value="INTEGRAL MEMBRANE EFFLUX PROTEIN-RELATED"/>
    <property type="match status" value="1"/>
</dbReference>
<feature type="transmembrane region" description="Helical" evidence="6">
    <location>
        <begin position="288"/>
        <end position="308"/>
    </location>
</feature>
<dbReference type="Proteomes" id="UP000007809">
    <property type="component" value="Chromosome"/>
</dbReference>
<keyword evidence="4 6" id="KW-1133">Transmembrane helix</keyword>
<dbReference type="SUPFAM" id="SSF103473">
    <property type="entry name" value="MFS general substrate transporter"/>
    <property type="match status" value="1"/>
</dbReference>
<dbReference type="Pfam" id="PF07690">
    <property type="entry name" value="MFS_1"/>
    <property type="match status" value="1"/>
</dbReference>
<accession>F4CMY5</accession>
<dbReference type="STRING" id="675635.Psed_2884"/>
<keyword evidence="5 6" id="KW-0472">Membrane</keyword>
<dbReference type="KEGG" id="pdx:Psed_2884"/>
<reference evidence="7 8" key="1">
    <citation type="journal article" date="2011" name="J. Bacteriol.">
        <title>Genome sequence of the 1,4-dioxane-degrading Pseudonocardia dioxanivorans strain CB1190.</title>
        <authorList>
            <person name="Sales C.M."/>
            <person name="Mahendra S."/>
            <person name="Grostern A."/>
            <person name="Parales R.E."/>
            <person name="Goodwin L.A."/>
            <person name="Woyke T."/>
            <person name="Nolan M."/>
            <person name="Lapidus A."/>
            <person name="Chertkov O."/>
            <person name="Ovchinnikova G."/>
            <person name="Sczyrba A."/>
            <person name="Alvarez-Cohen L."/>
        </authorList>
    </citation>
    <scope>NUCLEOTIDE SEQUENCE [LARGE SCALE GENOMIC DNA]</scope>
    <source>
        <strain evidence="8">ATCC 55486 / DSM 44775 / JCM 13855 / CB1190</strain>
    </source>
</reference>
<evidence type="ECO:0000256" key="3">
    <source>
        <dbReference type="ARBA" id="ARBA00022692"/>
    </source>
</evidence>
<dbReference type="OrthoDB" id="3227279at2"/>
<dbReference type="GO" id="GO:0022857">
    <property type="term" value="F:transmembrane transporter activity"/>
    <property type="evidence" value="ECO:0007669"/>
    <property type="project" value="InterPro"/>
</dbReference>
<feature type="transmembrane region" description="Helical" evidence="6">
    <location>
        <begin position="114"/>
        <end position="133"/>
    </location>
</feature>
<feature type="transmembrane region" description="Helical" evidence="6">
    <location>
        <begin position="82"/>
        <end position="102"/>
    </location>
</feature>
<protein>
    <submittedName>
        <fullName evidence="7">Major facilitator superfamily MFS_1</fullName>
    </submittedName>
</protein>
<evidence type="ECO:0000256" key="2">
    <source>
        <dbReference type="ARBA" id="ARBA00022475"/>
    </source>
</evidence>
<feature type="transmembrane region" description="Helical" evidence="6">
    <location>
        <begin position="407"/>
        <end position="428"/>
    </location>
</feature>
<gene>
    <name evidence="7" type="ordered locus">Psed_2884</name>
</gene>
<dbReference type="AlphaFoldDB" id="F4CMY5"/>
<keyword evidence="3 6" id="KW-0812">Transmembrane</keyword>
<feature type="transmembrane region" description="Helical" evidence="6">
    <location>
        <begin position="345"/>
        <end position="366"/>
    </location>
</feature>
<evidence type="ECO:0000256" key="6">
    <source>
        <dbReference type="SAM" id="Phobius"/>
    </source>
</evidence>
<evidence type="ECO:0000313" key="7">
    <source>
        <dbReference type="EMBL" id="AEA25084.1"/>
    </source>
</evidence>
<dbReference type="eggNOG" id="COG2814">
    <property type="taxonomic scope" value="Bacteria"/>
</dbReference>
<dbReference type="RefSeq" id="WP_013675008.1">
    <property type="nucleotide sequence ID" value="NC_015312.1"/>
</dbReference>
<dbReference type="PANTHER" id="PTHR23513:SF11">
    <property type="entry name" value="STAPHYLOFERRIN A TRANSPORTER"/>
    <property type="match status" value="1"/>
</dbReference>